<reference evidence="2 3" key="1">
    <citation type="submission" date="2016-05" db="EMBL/GenBank/DDBJ databases">
        <title>Complete genome sequence of Pseudomonas antarctica PAMC 27494.</title>
        <authorList>
            <person name="Lee J."/>
        </authorList>
    </citation>
    <scope>NUCLEOTIDE SEQUENCE [LARGE SCALE GENOMIC DNA]</scope>
    <source>
        <strain evidence="2 3">PAMC 27494</strain>
    </source>
</reference>
<evidence type="ECO:0000313" key="2">
    <source>
        <dbReference type="EMBL" id="ANF84615.1"/>
    </source>
</evidence>
<proteinExistence type="predicted"/>
<protein>
    <submittedName>
        <fullName evidence="2">Uncharacterized protein</fullName>
    </submittedName>
</protein>
<sequence length="83" mass="8983">MNELRACKEALTQVEALFFSMQNDDLVRETLDQLVILGASVAGGMSSQAEATLEKLRSDLFATGPAPRNGDSENVARDSEVRP</sequence>
<gene>
    <name evidence="2" type="ORF">A7J50_1176</name>
</gene>
<dbReference type="PATRIC" id="fig|219572.3.peg.1196"/>
<dbReference type="STRING" id="219572.A7J50_1176"/>
<dbReference type="Proteomes" id="UP000077829">
    <property type="component" value="Chromosome"/>
</dbReference>
<feature type="region of interest" description="Disordered" evidence="1">
    <location>
        <begin position="61"/>
        <end position="83"/>
    </location>
</feature>
<name>A0A172YWF8_9PSED</name>
<evidence type="ECO:0000313" key="3">
    <source>
        <dbReference type="Proteomes" id="UP000077829"/>
    </source>
</evidence>
<feature type="compositionally biased region" description="Basic and acidic residues" evidence="1">
    <location>
        <begin position="70"/>
        <end position="83"/>
    </location>
</feature>
<evidence type="ECO:0000256" key="1">
    <source>
        <dbReference type="SAM" id="MobiDB-lite"/>
    </source>
</evidence>
<dbReference type="KEGG" id="panr:A7J50_1176"/>
<dbReference type="EMBL" id="CP015600">
    <property type="protein sequence ID" value="ANF84615.1"/>
    <property type="molecule type" value="Genomic_DNA"/>
</dbReference>
<accession>A0A172YWF8</accession>
<dbReference type="AlphaFoldDB" id="A0A172YWF8"/>
<organism evidence="2 3">
    <name type="scientific">Pseudomonas antarctica</name>
    <dbReference type="NCBI Taxonomy" id="219572"/>
    <lineage>
        <taxon>Bacteria</taxon>
        <taxon>Pseudomonadati</taxon>
        <taxon>Pseudomonadota</taxon>
        <taxon>Gammaproteobacteria</taxon>
        <taxon>Pseudomonadales</taxon>
        <taxon>Pseudomonadaceae</taxon>
        <taxon>Pseudomonas</taxon>
    </lineage>
</organism>